<name>A0A284VTW3_9EURY</name>
<keyword evidence="2" id="KW-1185">Reference proteome</keyword>
<sequence>MSTGRKFTGDAGTIFDPSCTLFLNFLDWIYRIDRIYSILPVVLDKLKRTRMTRIKRIFTDTKSVIIGVSRVLSQQVKLADDLDGILSYRSRKIYK</sequence>
<dbReference type="Proteomes" id="UP000218615">
    <property type="component" value="Unassembled WGS sequence"/>
</dbReference>
<gene>
    <name evidence="1" type="ORF">MNV_80014</name>
</gene>
<evidence type="ECO:0000313" key="1">
    <source>
        <dbReference type="EMBL" id="SNQ62613.1"/>
    </source>
</evidence>
<evidence type="ECO:0000313" key="2">
    <source>
        <dbReference type="Proteomes" id="UP000218615"/>
    </source>
</evidence>
<proteinExistence type="predicted"/>
<dbReference type="EMBL" id="FZMP01000229">
    <property type="protein sequence ID" value="SNQ62613.1"/>
    <property type="molecule type" value="Genomic_DNA"/>
</dbReference>
<protein>
    <submittedName>
        <fullName evidence="1">Uncharacterized protein</fullName>
    </submittedName>
</protein>
<dbReference type="AlphaFoldDB" id="A0A284VTW3"/>
<reference evidence="2" key="1">
    <citation type="submission" date="2017-06" db="EMBL/GenBank/DDBJ databases">
        <authorList>
            <person name="Cremers G."/>
        </authorList>
    </citation>
    <scope>NUCLEOTIDE SEQUENCE [LARGE SCALE GENOMIC DNA]</scope>
</reference>
<organism evidence="1 2">
    <name type="scientific">Candidatus Methanoperedens nitratireducens</name>
    <dbReference type="NCBI Taxonomy" id="1392998"/>
    <lineage>
        <taxon>Archaea</taxon>
        <taxon>Methanobacteriati</taxon>
        <taxon>Methanobacteriota</taxon>
        <taxon>Stenosarchaea group</taxon>
        <taxon>Methanomicrobia</taxon>
        <taxon>Methanosarcinales</taxon>
        <taxon>ANME-2 cluster</taxon>
        <taxon>Candidatus Methanoperedentaceae</taxon>
        <taxon>Candidatus Methanoperedens</taxon>
    </lineage>
</organism>
<accession>A0A284VTW3</accession>